<feature type="region of interest" description="Disordered" evidence="1">
    <location>
        <begin position="321"/>
        <end position="348"/>
    </location>
</feature>
<evidence type="ECO:0000313" key="2">
    <source>
        <dbReference type="EMBL" id="MFC0385139.1"/>
    </source>
</evidence>
<gene>
    <name evidence="2" type="ORF">ACFFIC_06180</name>
</gene>
<dbReference type="SUPFAM" id="SSF46785">
    <property type="entry name" value="Winged helix' DNA-binding domain"/>
    <property type="match status" value="1"/>
</dbReference>
<protein>
    <recommendedName>
        <fullName evidence="4">MarR family transcriptional regulator</fullName>
    </recommendedName>
</protein>
<dbReference type="InterPro" id="IPR036390">
    <property type="entry name" value="WH_DNA-bd_sf"/>
</dbReference>
<dbReference type="EMBL" id="JBHLVZ010000003">
    <property type="protein sequence ID" value="MFC0385139.1"/>
    <property type="molecule type" value="Genomic_DNA"/>
</dbReference>
<dbReference type="InterPro" id="IPR036388">
    <property type="entry name" value="WH-like_DNA-bd_sf"/>
</dbReference>
<name>A0ABV6IPH2_9PROT</name>
<evidence type="ECO:0000256" key="1">
    <source>
        <dbReference type="SAM" id="MobiDB-lite"/>
    </source>
</evidence>
<dbReference type="Proteomes" id="UP001589789">
    <property type="component" value="Unassembled WGS sequence"/>
</dbReference>
<reference evidence="2 3" key="1">
    <citation type="submission" date="2024-09" db="EMBL/GenBank/DDBJ databases">
        <authorList>
            <person name="Sun Q."/>
            <person name="Mori K."/>
        </authorList>
    </citation>
    <scope>NUCLEOTIDE SEQUENCE [LARGE SCALE GENOMIC DNA]</scope>
    <source>
        <strain evidence="2 3">CCM 7468</strain>
    </source>
</reference>
<organism evidence="2 3">
    <name type="scientific">Muricoccus vinaceus</name>
    <dbReference type="NCBI Taxonomy" id="424704"/>
    <lineage>
        <taxon>Bacteria</taxon>
        <taxon>Pseudomonadati</taxon>
        <taxon>Pseudomonadota</taxon>
        <taxon>Alphaproteobacteria</taxon>
        <taxon>Acetobacterales</taxon>
        <taxon>Roseomonadaceae</taxon>
        <taxon>Muricoccus</taxon>
    </lineage>
</organism>
<sequence length="348" mass="38910">MPIFSKSERQRFHVTRTEFNQLRQIFREDPDLGELHQLQIEAEAKQHGVNRRKVWHITQGVARPEPRKAFGMRGLSEIAATAEQKRAQSEGRLNILSLELHQLSAKTARAARLAPNEHAGEVIAGHARGLRLAAPVQRPVIQYRLMAAFKLLGDAYQDAMHDRVLEICPTPAQAGLATMVLLRLIRHVGLSGDHTSSLSEVGMDALATQCKITAPQLSKSLRYLEAAGAISRQRIGRRAAIHLTPEGVYRGTRTAHAGAVLRFHQLVNGIDDDSDVAEAWDPDADRDDICASDVPAAQPVRQPFIPHVVDRRTEEVNRRLRNVSPSMQDAEEDRIRRSMARGYNRRSD</sequence>
<accession>A0ABV6IPH2</accession>
<evidence type="ECO:0000313" key="3">
    <source>
        <dbReference type="Proteomes" id="UP001589789"/>
    </source>
</evidence>
<dbReference type="Gene3D" id="1.10.10.10">
    <property type="entry name" value="Winged helix-like DNA-binding domain superfamily/Winged helix DNA-binding domain"/>
    <property type="match status" value="1"/>
</dbReference>
<proteinExistence type="predicted"/>
<dbReference type="RefSeq" id="WP_377049295.1">
    <property type="nucleotide sequence ID" value="NZ_JBHLVZ010000003.1"/>
</dbReference>
<evidence type="ECO:0008006" key="4">
    <source>
        <dbReference type="Google" id="ProtNLM"/>
    </source>
</evidence>
<comment type="caution">
    <text evidence="2">The sequence shown here is derived from an EMBL/GenBank/DDBJ whole genome shotgun (WGS) entry which is preliminary data.</text>
</comment>
<keyword evidence="3" id="KW-1185">Reference proteome</keyword>